<dbReference type="Gene3D" id="1.20.120.1630">
    <property type="match status" value="1"/>
</dbReference>
<keyword evidence="2 5" id="KW-0812">Transmembrane</keyword>
<dbReference type="EMBL" id="NHOC01000004">
    <property type="protein sequence ID" value="OUM20913.1"/>
    <property type="molecule type" value="Genomic_DNA"/>
</dbReference>
<dbReference type="GO" id="GO:0032259">
    <property type="term" value="P:methylation"/>
    <property type="evidence" value="ECO:0007669"/>
    <property type="project" value="UniProtKB-KW"/>
</dbReference>
<evidence type="ECO:0000256" key="1">
    <source>
        <dbReference type="ARBA" id="ARBA00004127"/>
    </source>
</evidence>
<dbReference type="InterPro" id="IPR007318">
    <property type="entry name" value="Phopholipid_MeTrfase"/>
</dbReference>
<dbReference type="AlphaFoldDB" id="A0A252F559"/>
<gene>
    <name evidence="6" type="ORF">CBW42_04820</name>
</gene>
<accession>A0A252F559</accession>
<evidence type="ECO:0000313" key="6">
    <source>
        <dbReference type="EMBL" id="OUM20913.1"/>
    </source>
</evidence>
<keyword evidence="6" id="KW-0489">Methyltransferase</keyword>
<reference evidence="6 7" key="1">
    <citation type="submission" date="2017-05" db="EMBL/GenBank/DDBJ databases">
        <title>Butyricicoccus porcorum sp. nov. a butyrate-producing bacterium from the swine intestinal tract.</title>
        <authorList>
            <person name="Trachsel J."/>
            <person name="Humphrey S."/>
            <person name="Allen H.K."/>
        </authorList>
    </citation>
    <scope>NUCLEOTIDE SEQUENCE [LARGE SCALE GENOMIC DNA]</scope>
    <source>
        <strain evidence="6">BB10</strain>
    </source>
</reference>
<comment type="caution">
    <text evidence="6">The sequence shown here is derived from an EMBL/GenBank/DDBJ whole genome shotgun (WGS) entry which is preliminary data.</text>
</comment>
<organism evidence="6 7">
    <name type="scientific">Butyricicoccus porcorum</name>
    <dbReference type="NCBI Taxonomy" id="1945634"/>
    <lineage>
        <taxon>Bacteria</taxon>
        <taxon>Bacillati</taxon>
        <taxon>Bacillota</taxon>
        <taxon>Clostridia</taxon>
        <taxon>Eubacteriales</taxon>
        <taxon>Butyricicoccaceae</taxon>
        <taxon>Butyricicoccus</taxon>
    </lineage>
</organism>
<proteinExistence type="predicted"/>
<keyword evidence="3 5" id="KW-1133">Transmembrane helix</keyword>
<dbReference type="InterPro" id="IPR052527">
    <property type="entry name" value="Metal_cation-efflux_comp"/>
</dbReference>
<dbReference type="PANTHER" id="PTHR43847:SF1">
    <property type="entry name" value="BLL3993 PROTEIN"/>
    <property type="match status" value="1"/>
</dbReference>
<dbReference type="GO" id="GO:0008168">
    <property type="term" value="F:methyltransferase activity"/>
    <property type="evidence" value="ECO:0007669"/>
    <property type="project" value="UniProtKB-KW"/>
</dbReference>
<sequence>MKYPMEELLPYPLLALFVLAVFYGIYFAKMLAQKRRGIRTRQIGQRKETSIHTVELLMSMATLGVVIVQLVSIAFGWSCLAANARFTGFVTGMLGDLTFLLSVLSMKDSWRVGIPDWDRTELVTSGIYQFSRNPAFLGFDLMYIGVILMYCNLLTVPLTVFAIVMLHLQILQEERYLEETFGTPYREYKRHTFRYLGRR</sequence>
<evidence type="ECO:0000256" key="4">
    <source>
        <dbReference type="ARBA" id="ARBA00023136"/>
    </source>
</evidence>
<name>A0A252F559_9FIRM</name>
<keyword evidence="4 5" id="KW-0472">Membrane</keyword>
<feature type="transmembrane region" description="Helical" evidence="5">
    <location>
        <begin position="12"/>
        <end position="32"/>
    </location>
</feature>
<dbReference type="Proteomes" id="UP000194903">
    <property type="component" value="Unassembled WGS sequence"/>
</dbReference>
<dbReference type="GO" id="GO:0012505">
    <property type="term" value="C:endomembrane system"/>
    <property type="evidence" value="ECO:0007669"/>
    <property type="project" value="UniProtKB-SubCell"/>
</dbReference>
<keyword evidence="6" id="KW-0808">Transferase</keyword>
<dbReference type="RefSeq" id="WP_087018305.1">
    <property type="nucleotide sequence ID" value="NZ_CP178353.1"/>
</dbReference>
<dbReference type="PANTHER" id="PTHR43847">
    <property type="entry name" value="BLL3993 PROTEIN"/>
    <property type="match status" value="1"/>
</dbReference>
<dbReference type="Pfam" id="PF04191">
    <property type="entry name" value="PEMT"/>
    <property type="match status" value="1"/>
</dbReference>
<dbReference type="OrthoDB" id="9782395at2"/>
<evidence type="ECO:0000256" key="5">
    <source>
        <dbReference type="SAM" id="Phobius"/>
    </source>
</evidence>
<evidence type="ECO:0000256" key="3">
    <source>
        <dbReference type="ARBA" id="ARBA00022989"/>
    </source>
</evidence>
<feature type="transmembrane region" description="Helical" evidence="5">
    <location>
        <begin position="53"/>
        <end position="78"/>
    </location>
</feature>
<protein>
    <submittedName>
        <fullName evidence="6">Isoprenylcysteine carboxyl methyltransferase</fullName>
    </submittedName>
</protein>
<keyword evidence="7" id="KW-1185">Reference proteome</keyword>
<comment type="subcellular location">
    <subcellularLocation>
        <location evidence="1">Endomembrane system</location>
        <topology evidence="1">Multi-pass membrane protein</topology>
    </subcellularLocation>
</comment>
<evidence type="ECO:0000256" key="2">
    <source>
        <dbReference type="ARBA" id="ARBA00022692"/>
    </source>
</evidence>
<feature type="transmembrane region" description="Helical" evidence="5">
    <location>
        <begin position="141"/>
        <end position="168"/>
    </location>
</feature>
<evidence type="ECO:0000313" key="7">
    <source>
        <dbReference type="Proteomes" id="UP000194903"/>
    </source>
</evidence>